<dbReference type="KEGG" id="apel:CA267_000470"/>
<reference evidence="6" key="1">
    <citation type="submission" date="2014-12" db="EMBL/GenBank/DDBJ databases">
        <title>Complete genome sequence of a multi-drug resistant Klebsiella pneumoniae.</title>
        <authorList>
            <person name="Hua X."/>
            <person name="Chen Q."/>
            <person name="Li X."/>
            <person name="Feng Y."/>
            <person name="Ruan Z."/>
            <person name="Yu Y."/>
        </authorList>
    </citation>
    <scope>NUCLEOTIDE SEQUENCE [LARGE SCALE GENOMIC DNA]</scope>
    <source>
        <strain evidence="6">5.12</strain>
    </source>
</reference>
<gene>
    <name evidence="5" type="primary">arsC</name>
    <name evidence="5" type="ORF">CA267_000470</name>
</gene>
<evidence type="ECO:0000256" key="2">
    <source>
        <dbReference type="ARBA" id="ARBA00023002"/>
    </source>
</evidence>
<dbReference type="Pfam" id="PF03960">
    <property type="entry name" value="ArsC"/>
    <property type="match status" value="1"/>
</dbReference>
<dbReference type="InterPro" id="IPR006660">
    <property type="entry name" value="Arsenate_reductase-like"/>
</dbReference>
<proteinExistence type="inferred from homology"/>
<dbReference type="EC" id="1.20.4.1" evidence="4"/>
<dbReference type="SUPFAM" id="SSF52833">
    <property type="entry name" value="Thioredoxin-like"/>
    <property type="match status" value="1"/>
</dbReference>
<evidence type="ECO:0000256" key="1">
    <source>
        <dbReference type="ARBA" id="ARBA00007198"/>
    </source>
</evidence>
<comment type="catalytic activity">
    <reaction evidence="4">
        <text>[glutaredoxin]-dithiol + arsenate + glutathione + H(+) = glutathionyl-S-S-[glutaredoxin] + arsenite + H2O</text>
        <dbReference type="Rhea" id="RHEA:22016"/>
        <dbReference type="Rhea" id="RHEA-COMP:10729"/>
        <dbReference type="Rhea" id="RHEA-COMP:17668"/>
        <dbReference type="ChEBI" id="CHEBI:15377"/>
        <dbReference type="ChEBI" id="CHEBI:15378"/>
        <dbReference type="ChEBI" id="CHEBI:29242"/>
        <dbReference type="ChEBI" id="CHEBI:29950"/>
        <dbReference type="ChEBI" id="CHEBI:48597"/>
        <dbReference type="ChEBI" id="CHEBI:57925"/>
        <dbReference type="ChEBI" id="CHEBI:146199"/>
        <dbReference type="EC" id="1.20.4.1"/>
    </reaction>
</comment>
<dbReference type="PANTHER" id="PTHR30041">
    <property type="entry name" value="ARSENATE REDUCTASE"/>
    <property type="match status" value="1"/>
</dbReference>
<evidence type="ECO:0000256" key="4">
    <source>
        <dbReference type="RuleBase" id="RU362029"/>
    </source>
</evidence>
<accession>A0A6M4M8A0</accession>
<comment type="similarity">
    <text evidence="1 3 4">Belongs to the ArsC family.</text>
</comment>
<evidence type="ECO:0000256" key="3">
    <source>
        <dbReference type="PROSITE-ProRule" id="PRU01282"/>
    </source>
</evidence>
<dbReference type="NCBIfam" id="TIGR00014">
    <property type="entry name" value="arsC"/>
    <property type="match status" value="1"/>
</dbReference>
<keyword evidence="2 4" id="KW-0560">Oxidoreductase</keyword>
<evidence type="ECO:0000313" key="5">
    <source>
        <dbReference type="EMBL" id="QJR79377.1"/>
    </source>
</evidence>
<dbReference type="OrthoDB" id="9790554at2"/>
<protein>
    <recommendedName>
        <fullName evidence="4">Arsenate reductase</fullName>
        <ecNumber evidence="4">1.20.4.1</ecNumber>
    </recommendedName>
</protein>
<dbReference type="InterPro" id="IPR036249">
    <property type="entry name" value="Thioredoxin-like_sf"/>
</dbReference>
<dbReference type="AlphaFoldDB" id="A0A6M4M8A0"/>
<name>A0A6M4M8A0_9ALTE</name>
<reference evidence="5 6" key="2">
    <citation type="submission" date="2020-04" db="EMBL/GenBank/DDBJ databases">
        <title>Complete genome sequence of Alteromonas pelagimontana 5.12T.</title>
        <authorList>
            <person name="Sinha R.K."/>
            <person name="Krishnan K.P."/>
            <person name="Kurian J.P."/>
        </authorList>
    </citation>
    <scope>NUCLEOTIDE SEQUENCE [LARGE SCALE GENOMIC DNA]</scope>
    <source>
        <strain evidence="5 6">5.12</strain>
    </source>
</reference>
<dbReference type="RefSeq" id="WP_075609291.1">
    <property type="nucleotide sequence ID" value="NZ_CP052766.1"/>
</dbReference>
<dbReference type="InterPro" id="IPR006659">
    <property type="entry name" value="Arsenate_reductase"/>
</dbReference>
<dbReference type="Proteomes" id="UP000219285">
    <property type="component" value="Chromosome"/>
</dbReference>
<dbReference type="GO" id="GO:0008794">
    <property type="term" value="F:arsenate reductase (glutaredoxin) activity"/>
    <property type="evidence" value="ECO:0007669"/>
    <property type="project" value="UniProtKB-UniRule"/>
</dbReference>
<evidence type="ECO:0000313" key="6">
    <source>
        <dbReference type="Proteomes" id="UP000219285"/>
    </source>
</evidence>
<dbReference type="PROSITE" id="PS51353">
    <property type="entry name" value="ARSC"/>
    <property type="match status" value="1"/>
</dbReference>
<keyword evidence="6" id="KW-1185">Reference proteome</keyword>
<organism evidence="5 6">
    <name type="scientific">Alteromonas pelagimontana</name>
    <dbReference type="NCBI Taxonomy" id="1858656"/>
    <lineage>
        <taxon>Bacteria</taxon>
        <taxon>Pseudomonadati</taxon>
        <taxon>Pseudomonadota</taxon>
        <taxon>Gammaproteobacteria</taxon>
        <taxon>Alteromonadales</taxon>
        <taxon>Alteromonadaceae</taxon>
        <taxon>Alteromonas/Salinimonas group</taxon>
        <taxon>Alteromonas</taxon>
    </lineage>
</organism>
<sequence>MSSITILHNPRCSKSRQTLALLEEKGIAPKIVDYLKSPLSVEEIKQLFTKLALPEVTDMMRTKEAEFKEAGLHRENVTDEEHFQAIANYPKLLERPIVINRNAAKIGRPPEAVLDIL</sequence>
<dbReference type="Gene3D" id="3.40.30.10">
    <property type="entry name" value="Glutaredoxin"/>
    <property type="match status" value="1"/>
</dbReference>
<dbReference type="CDD" id="cd03034">
    <property type="entry name" value="ArsC_ArsC"/>
    <property type="match status" value="1"/>
</dbReference>
<dbReference type="PANTHER" id="PTHR30041:SF4">
    <property type="entry name" value="ARSENATE REDUCTASE"/>
    <property type="match status" value="1"/>
</dbReference>
<dbReference type="EMBL" id="CP052766">
    <property type="protein sequence ID" value="QJR79377.1"/>
    <property type="molecule type" value="Genomic_DNA"/>
</dbReference>